<dbReference type="EMBL" id="CP003060">
    <property type="protein sequence ID" value="AEP31778.1"/>
    <property type="molecule type" value="Genomic_DNA"/>
</dbReference>
<evidence type="ECO:0000313" key="2">
    <source>
        <dbReference type="Proteomes" id="UP000009282"/>
    </source>
</evidence>
<proteinExistence type="predicted"/>
<dbReference type="KEGG" id="gni:GNIT_3684"/>
<accession>G4QNH4</accession>
<dbReference type="Proteomes" id="UP000009282">
    <property type="component" value="Chromosome"/>
</dbReference>
<protein>
    <submittedName>
        <fullName evidence="1">Uncharacterized protein</fullName>
    </submittedName>
</protein>
<name>G4QNH4_GLANF</name>
<reference evidence="1 2" key="1">
    <citation type="journal article" date="2011" name="J. Bacteriol.">
        <title>Complete genome sequence of seawater bacterium Glaciecola nitratireducens FR1064T.</title>
        <authorList>
            <person name="Bian F."/>
            <person name="Qin Q.L."/>
            <person name="Xie B.B."/>
            <person name="Shu Y.L."/>
            <person name="Zhang X.Y."/>
            <person name="Yu Y."/>
            <person name="Chen B."/>
            <person name="Chen X.L."/>
            <person name="Zhou B.C."/>
            <person name="Zhang Y.Z."/>
        </authorList>
    </citation>
    <scope>NUCLEOTIDE SEQUENCE [LARGE SCALE GENOMIC DNA]</scope>
    <source>
        <strain evidence="2">JCM 12485 / KCTC 12276 / FR1064</strain>
    </source>
</reference>
<organism evidence="1 2">
    <name type="scientific">Glaciecola nitratireducens (strain JCM 12485 / KCTC 12276 / FR1064)</name>
    <dbReference type="NCBI Taxonomy" id="1085623"/>
    <lineage>
        <taxon>Bacteria</taxon>
        <taxon>Pseudomonadati</taxon>
        <taxon>Pseudomonadota</taxon>
        <taxon>Gammaproteobacteria</taxon>
        <taxon>Alteromonadales</taxon>
        <taxon>Alteromonadaceae</taxon>
        <taxon>Brumicola</taxon>
    </lineage>
</organism>
<evidence type="ECO:0000313" key="1">
    <source>
        <dbReference type="EMBL" id="AEP31778.1"/>
    </source>
</evidence>
<sequence>MGSVKKGGKYVNVERYLYIPPKGQFLKIVEFHDGVVAEIINGSRVQ</sequence>
<dbReference type="AlphaFoldDB" id="G4QNH4"/>
<gene>
    <name evidence="1" type="ordered locus">GNIT_3684</name>
</gene>
<dbReference type="HOGENOM" id="CLU_3184221_0_0_6"/>
<keyword evidence="2" id="KW-1185">Reference proteome</keyword>